<evidence type="ECO:0000313" key="2">
    <source>
        <dbReference type="EMBL" id="AEH63462.1"/>
    </source>
</evidence>
<name>A0A0H3G8J5_ZYMMA</name>
<keyword evidence="1" id="KW-0472">Membrane</keyword>
<evidence type="ECO:0000256" key="1">
    <source>
        <dbReference type="SAM" id="Phobius"/>
    </source>
</evidence>
<keyword evidence="1" id="KW-1133">Transmembrane helix</keyword>
<dbReference type="KEGG" id="zmm:Zmob_1648"/>
<feature type="transmembrane region" description="Helical" evidence="1">
    <location>
        <begin position="7"/>
        <end position="24"/>
    </location>
</feature>
<dbReference type="OrthoDB" id="9918045at2"/>
<organism evidence="2 3">
    <name type="scientific">Zymomonas mobilis subsp. mobilis (strain ATCC 10988 / DSM 424 / LMG 404 / NCIMB 8938 / NRRL B-806 / ZM1)</name>
    <dbReference type="NCBI Taxonomy" id="555217"/>
    <lineage>
        <taxon>Bacteria</taxon>
        <taxon>Pseudomonadati</taxon>
        <taxon>Pseudomonadota</taxon>
        <taxon>Alphaproteobacteria</taxon>
        <taxon>Sphingomonadales</taxon>
        <taxon>Zymomonadaceae</taxon>
        <taxon>Zymomonas</taxon>
    </lineage>
</organism>
<sequence length="73" mass="8278" precursor="true">MISRRNFCIRLGVISLFALMPFFTHQDMRSALPKAPNKQHLLEIQKQANLGNIKAKKIISALSEGRQDGLENE</sequence>
<dbReference type="HOGENOM" id="CLU_2704087_0_0_5"/>
<accession>A0A0H3G8J5</accession>
<evidence type="ECO:0000313" key="3">
    <source>
        <dbReference type="Proteomes" id="UP000001494"/>
    </source>
</evidence>
<dbReference type="AlphaFoldDB" id="A0A0H3G8J5"/>
<keyword evidence="1" id="KW-0812">Transmembrane</keyword>
<proteinExistence type="predicted"/>
<gene>
    <name evidence="2" type="ordered locus">Zmob_1648</name>
</gene>
<reference evidence="2 3" key="1">
    <citation type="journal article" date="2011" name="J. Bacteriol.">
        <title>Genome sequence of the ethanol-producing Zymomonas mobilis subsp. mobilis lectotype strain ATCC 10988.</title>
        <authorList>
            <person name="Pappas K.M."/>
            <person name="Kouvelis V.N."/>
            <person name="Saunders E."/>
            <person name="Brettin T.S."/>
            <person name="Bruce D."/>
            <person name="Detter C."/>
            <person name="Balakireva M."/>
            <person name="Han C.S."/>
            <person name="Savvakis G."/>
            <person name="Kyrpides N.C."/>
            <person name="Typas M.A."/>
        </authorList>
    </citation>
    <scope>NUCLEOTIDE SEQUENCE [LARGE SCALE GENOMIC DNA]</scope>
    <source>
        <strain evidence="3">ATCC 10988 / DSM 424 / CCUG 17860 / LMG 404 / NCIMB 8938 / NRRL B-806 / ZM1</strain>
    </source>
</reference>
<dbReference type="Proteomes" id="UP000001494">
    <property type="component" value="Chromosome"/>
</dbReference>
<protein>
    <submittedName>
        <fullName evidence="2">Uncharacterized protein</fullName>
    </submittedName>
</protein>
<dbReference type="EMBL" id="CP002850">
    <property type="protein sequence ID" value="AEH63462.1"/>
    <property type="molecule type" value="Genomic_DNA"/>
</dbReference>